<dbReference type="SMART" id="SM00345">
    <property type="entry name" value="HTH_GNTR"/>
    <property type="match status" value="1"/>
</dbReference>
<feature type="domain" description="HTH gntR-type" evidence="5">
    <location>
        <begin position="28"/>
        <end position="95"/>
    </location>
</feature>
<evidence type="ECO:0000313" key="6">
    <source>
        <dbReference type="EMBL" id="MCE7029488.1"/>
    </source>
</evidence>
<dbReference type="EMBL" id="JAJUWU010000016">
    <property type="protein sequence ID" value="MCE7029488.1"/>
    <property type="molecule type" value="Genomic_DNA"/>
</dbReference>
<dbReference type="InterPro" id="IPR008920">
    <property type="entry name" value="TF_FadR/GntR_C"/>
</dbReference>
<dbReference type="InterPro" id="IPR000524">
    <property type="entry name" value="Tscrpt_reg_HTH_GntR"/>
</dbReference>
<dbReference type="Gene3D" id="1.20.120.530">
    <property type="entry name" value="GntR ligand-binding domain-like"/>
    <property type="match status" value="1"/>
</dbReference>
<dbReference type="SMART" id="SM00895">
    <property type="entry name" value="FCD"/>
    <property type="match status" value="1"/>
</dbReference>
<dbReference type="PANTHER" id="PTHR43537:SF24">
    <property type="entry name" value="GLUCONATE OPERON TRANSCRIPTIONAL REPRESSOR"/>
    <property type="match status" value="1"/>
</dbReference>
<evidence type="ECO:0000256" key="1">
    <source>
        <dbReference type="ARBA" id="ARBA00023015"/>
    </source>
</evidence>
<dbReference type="GO" id="GO:0003700">
    <property type="term" value="F:DNA-binding transcription factor activity"/>
    <property type="evidence" value="ECO:0007669"/>
    <property type="project" value="InterPro"/>
</dbReference>
<evidence type="ECO:0000256" key="3">
    <source>
        <dbReference type="ARBA" id="ARBA00023163"/>
    </source>
</evidence>
<dbReference type="Proteomes" id="UP001139035">
    <property type="component" value="Unassembled WGS sequence"/>
</dbReference>
<dbReference type="AlphaFoldDB" id="A0A9X1TCY2"/>
<dbReference type="Gene3D" id="1.10.10.10">
    <property type="entry name" value="Winged helix-like DNA-binding domain superfamily/Winged helix DNA-binding domain"/>
    <property type="match status" value="1"/>
</dbReference>
<dbReference type="PROSITE" id="PS50949">
    <property type="entry name" value="HTH_GNTR"/>
    <property type="match status" value="1"/>
</dbReference>
<dbReference type="InterPro" id="IPR011711">
    <property type="entry name" value="GntR_C"/>
</dbReference>
<evidence type="ECO:0000259" key="5">
    <source>
        <dbReference type="PROSITE" id="PS50949"/>
    </source>
</evidence>
<evidence type="ECO:0000256" key="4">
    <source>
        <dbReference type="SAM" id="MobiDB-lite"/>
    </source>
</evidence>
<dbReference type="Pfam" id="PF07729">
    <property type="entry name" value="FCD"/>
    <property type="match status" value="1"/>
</dbReference>
<comment type="caution">
    <text evidence="6">The sequence shown here is derived from an EMBL/GenBank/DDBJ whole genome shotgun (WGS) entry which is preliminary data.</text>
</comment>
<proteinExistence type="predicted"/>
<dbReference type="RefSeq" id="WP_233720479.1">
    <property type="nucleotide sequence ID" value="NZ_JAJUWU010000016.1"/>
</dbReference>
<gene>
    <name evidence="6" type="ORF">LZD57_15965</name>
</gene>
<dbReference type="InterPro" id="IPR036390">
    <property type="entry name" value="WH_DNA-bd_sf"/>
</dbReference>
<dbReference type="InterPro" id="IPR036388">
    <property type="entry name" value="WH-like_DNA-bd_sf"/>
</dbReference>
<evidence type="ECO:0000256" key="2">
    <source>
        <dbReference type="ARBA" id="ARBA00023125"/>
    </source>
</evidence>
<keyword evidence="3" id="KW-0804">Transcription</keyword>
<organism evidence="6 7">
    <name type="scientific">Jiella avicenniae</name>
    <dbReference type="NCBI Taxonomy" id="2907202"/>
    <lineage>
        <taxon>Bacteria</taxon>
        <taxon>Pseudomonadati</taxon>
        <taxon>Pseudomonadota</taxon>
        <taxon>Alphaproteobacteria</taxon>
        <taxon>Hyphomicrobiales</taxon>
        <taxon>Aurantimonadaceae</taxon>
        <taxon>Jiella</taxon>
    </lineage>
</organism>
<evidence type="ECO:0000313" key="7">
    <source>
        <dbReference type="Proteomes" id="UP001139035"/>
    </source>
</evidence>
<accession>A0A9X1TCY2</accession>
<protein>
    <submittedName>
        <fullName evidence="6">GntR family transcriptional regulator</fullName>
    </submittedName>
</protein>
<sequence>MSATVAPQPRSARRDSSDVGSLRVTPAPLLRKQVADALKGAIARGELCSGDRLVERVLCERLGVSRASLREALRELENEGLVTEVPNRGLIISVITRKVARDIFDIRASLESLICRRFCENASEAQMAELGEIHDDLVAVYGEGDPMRMIAAKTRFYDLLMAGAGNEEAERMLRSVHIRVSQLRIVSLSEPGRRKASLAELKALVESLAARDGRRAERLSRRHVEMAEKAAATNVPITVDVSGKMP</sequence>
<dbReference type="SUPFAM" id="SSF46785">
    <property type="entry name" value="Winged helix' DNA-binding domain"/>
    <property type="match status" value="1"/>
</dbReference>
<keyword evidence="7" id="KW-1185">Reference proteome</keyword>
<dbReference type="CDD" id="cd07377">
    <property type="entry name" value="WHTH_GntR"/>
    <property type="match status" value="1"/>
</dbReference>
<dbReference type="PRINTS" id="PR00035">
    <property type="entry name" value="HTHGNTR"/>
</dbReference>
<dbReference type="PANTHER" id="PTHR43537">
    <property type="entry name" value="TRANSCRIPTIONAL REGULATOR, GNTR FAMILY"/>
    <property type="match status" value="1"/>
</dbReference>
<feature type="region of interest" description="Disordered" evidence="4">
    <location>
        <begin position="1"/>
        <end position="20"/>
    </location>
</feature>
<keyword evidence="1" id="KW-0805">Transcription regulation</keyword>
<name>A0A9X1TCY2_9HYPH</name>
<dbReference type="GO" id="GO:0003677">
    <property type="term" value="F:DNA binding"/>
    <property type="evidence" value="ECO:0007669"/>
    <property type="project" value="UniProtKB-KW"/>
</dbReference>
<dbReference type="Pfam" id="PF00392">
    <property type="entry name" value="GntR"/>
    <property type="match status" value="1"/>
</dbReference>
<reference evidence="6" key="1">
    <citation type="submission" date="2022-01" db="EMBL/GenBank/DDBJ databases">
        <title>Jiella avicenniae sp. nov., a novel endophytic bacterium isolated from bark of Avicennia marina.</title>
        <authorList>
            <person name="Tuo L."/>
        </authorList>
    </citation>
    <scope>NUCLEOTIDE SEQUENCE</scope>
    <source>
        <strain evidence="6">CBK1P-4</strain>
    </source>
</reference>
<keyword evidence="2" id="KW-0238">DNA-binding</keyword>
<dbReference type="SUPFAM" id="SSF48008">
    <property type="entry name" value="GntR ligand-binding domain-like"/>
    <property type="match status" value="1"/>
</dbReference>